<dbReference type="STRING" id="1313296.SAMN05661091_2241"/>
<keyword evidence="3" id="KW-1185">Reference proteome</keyword>
<feature type="domain" description="Protein kinase" evidence="1">
    <location>
        <begin position="33"/>
        <end position="315"/>
    </location>
</feature>
<accession>A0A1X7HC38</accession>
<dbReference type="SUPFAM" id="SSF56112">
    <property type="entry name" value="Protein kinase-like (PK-like)"/>
    <property type="match status" value="1"/>
</dbReference>
<keyword evidence="2" id="KW-0418">Kinase</keyword>
<dbReference type="Pfam" id="PF01636">
    <property type="entry name" value="APH"/>
    <property type="match status" value="1"/>
</dbReference>
<dbReference type="Gene3D" id="1.10.510.10">
    <property type="entry name" value="Transferase(Phosphotransferase) domain 1"/>
    <property type="match status" value="1"/>
</dbReference>
<dbReference type="GO" id="GO:0005524">
    <property type="term" value="F:ATP binding"/>
    <property type="evidence" value="ECO:0007669"/>
    <property type="project" value="InterPro"/>
</dbReference>
<dbReference type="InterPro" id="IPR051678">
    <property type="entry name" value="AGP_Transferase"/>
</dbReference>
<dbReference type="InterPro" id="IPR016259">
    <property type="entry name" value="Hygromycin-B_Kinase"/>
</dbReference>
<name>A0A1X7HC38_9BACL</name>
<protein>
    <submittedName>
        <fullName evidence="2">Putative homoserine kinase type II (Protein kinase fold)</fullName>
    </submittedName>
</protein>
<dbReference type="Proteomes" id="UP000192940">
    <property type="component" value="Chromosome I"/>
</dbReference>
<dbReference type="AlphaFoldDB" id="A0A1X7HC38"/>
<dbReference type="InterPro" id="IPR011009">
    <property type="entry name" value="Kinase-like_dom_sf"/>
</dbReference>
<evidence type="ECO:0000313" key="2">
    <source>
        <dbReference type="EMBL" id="SMF82742.1"/>
    </source>
</evidence>
<dbReference type="InterPro" id="IPR000719">
    <property type="entry name" value="Prot_kinase_dom"/>
</dbReference>
<evidence type="ECO:0000313" key="3">
    <source>
        <dbReference type="Proteomes" id="UP000192940"/>
    </source>
</evidence>
<reference evidence="2 3" key="1">
    <citation type="submission" date="2017-04" db="EMBL/GenBank/DDBJ databases">
        <authorList>
            <person name="Afonso C.L."/>
            <person name="Miller P.J."/>
            <person name="Scott M.A."/>
            <person name="Spackman E."/>
            <person name="Goraichik I."/>
            <person name="Dimitrov K.M."/>
            <person name="Suarez D.L."/>
            <person name="Swayne D.E."/>
        </authorList>
    </citation>
    <scope>NUCLEOTIDE SEQUENCE [LARGE SCALE GENOMIC DNA]</scope>
    <source>
        <strain evidence="2 3">N3/975</strain>
    </source>
</reference>
<evidence type="ECO:0000259" key="1">
    <source>
        <dbReference type="PROSITE" id="PS50011"/>
    </source>
</evidence>
<dbReference type="PROSITE" id="PS50011">
    <property type="entry name" value="PROTEIN_KINASE_DOM"/>
    <property type="match status" value="1"/>
</dbReference>
<organism evidence="2 3">
    <name type="scientific">Paenibacillus uliginis N3/975</name>
    <dbReference type="NCBI Taxonomy" id="1313296"/>
    <lineage>
        <taxon>Bacteria</taxon>
        <taxon>Bacillati</taxon>
        <taxon>Bacillota</taxon>
        <taxon>Bacilli</taxon>
        <taxon>Bacillales</taxon>
        <taxon>Paenibacillaceae</taxon>
        <taxon>Paenibacillus</taxon>
    </lineage>
</organism>
<sequence>MSYLFTKEINDWNSWGAVYQSIEDFRPLIQEIFVRERLMGAEDISHLTPGTNAVFKAGSYVIKIFAPTSSGMNTDQDYKAERSAMQRAIDQGVRTPNIVAASKINDKYEFKYIIMDFIEGQSAGDAINGFTVEQKRDFVGKLQEDMVKLNTLPDQEVSRDVIIERAIHNDRWKVVSPELRKQIEHFLNHHELGTCIHVHGDLTGDNVIIDSKDQVYIIDFADSSVAPIEYEYPGIVFELFQSDVETVHEFIKCRNLKYSEFIDLLFAGTMLHDFGANFVKSIYEKHTGKGIGEMSNISEFKELIHTHLMPDFKCT</sequence>
<dbReference type="GO" id="GO:0004672">
    <property type="term" value="F:protein kinase activity"/>
    <property type="evidence" value="ECO:0007669"/>
    <property type="project" value="InterPro"/>
</dbReference>
<proteinExistence type="predicted"/>
<dbReference type="EMBL" id="LT840184">
    <property type="protein sequence ID" value="SMF82742.1"/>
    <property type="molecule type" value="Genomic_DNA"/>
</dbReference>
<dbReference type="PIRSF" id="PIRSF000707">
    <property type="entry name" value="Hygromycin-B_kinase"/>
    <property type="match status" value="1"/>
</dbReference>
<gene>
    <name evidence="2" type="ORF">SAMN05661091_2241</name>
</gene>
<dbReference type="InterPro" id="IPR002575">
    <property type="entry name" value="Aminoglycoside_PTrfase"/>
</dbReference>
<dbReference type="PANTHER" id="PTHR21310">
    <property type="entry name" value="AMINOGLYCOSIDE PHOSPHOTRANSFERASE-RELATED-RELATED"/>
    <property type="match status" value="1"/>
</dbReference>
<keyword evidence="2" id="KW-0808">Transferase</keyword>